<reference evidence="2" key="2">
    <citation type="submission" date="2021-12" db="EMBL/GenBank/DDBJ databases">
        <title>Resequencing data analysis of finger millet.</title>
        <authorList>
            <person name="Hatakeyama M."/>
            <person name="Aluri S."/>
            <person name="Balachadran M.T."/>
            <person name="Sivarajan S.R."/>
            <person name="Poveda L."/>
            <person name="Shimizu-Inatsugi R."/>
            <person name="Schlapbach R."/>
            <person name="Sreeman S.M."/>
            <person name="Shimizu K.K."/>
        </authorList>
    </citation>
    <scope>NUCLEOTIDE SEQUENCE</scope>
</reference>
<evidence type="ECO:0000313" key="3">
    <source>
        <dbReference type="Proteomes" id="UP001054889"/>
    </source>
</evidence>
<name>A0AAV5BWQ7_ELECO</name>
<gene>
    <name evidence="2" type="primary">ga06674</name>
    <name evidence="2" type="ORF">PR202_ga06674</name>
</gene>
<protein>
    <submittedName>
        <fullName evidence="2">Uncharacterized protein</fullName>
    </submittedName>
</protein>
<reference evidence="2" key="1">
    <citation type="journal article" date="2018" name="DNA Res.">
        <title>Multiple hybrid de novo genome assembly of finger millet, an orphan allotetraploid crop.</title>
        <authorList>
            <person name="Hatakeyama M."/>
            <person name="Aluri S."/>
            <person name="Balachadran M.T."/>
            <person name="Sivarajan S.R."/>
            <person name="Patrignani A."/>
            <person name="Gruter S."/>
            <person name="Poveda L."/>
            <person name="Shimizu-Inatsugi R."/>
            <person name="Baeten J."/>
            <person name="Francoijs K.J."/>
            <person name="Nataraja K.N."/>
            <person name="Reddy Y.A.N."/>
            <person name="Phadnis S."/>
            <person name="Ravikumar R.L."/>
            <person name="Schlapbach R."/>
            <person name="Sreeman S.M."/>
            <person name="Shimizu K.K."/>
        </authorList>
    </citation>
    <scope>NUCLEOTIDE SEQUENCE</scope>
</reference>
<comment type="caution">
    <text evidence="2">The sequence shown here is derived from an EMBL/GenBank/DDBJ whole genome shotgun (WGS) entry which is preliminary data.</text>
</comment>
<proteinExistence type="predicted"/>
<organism evidence="2 3">
    <name type="scientific">Eleusine coracana subsp. coracana</name>
    <dbReference type="NCBI Taxonomy" id="191504"/>
    <lineage>
        <taxon>Eukaryota</taxon>
        <taxon>Viridiplantae</taxon>
        <taxon>Streptophyta</taxon>
        <taxon>Embryophyta</taxon>
        <taxon>Tracheophyta</taxon>
        <taxon>Spermatophyta</taxon>
        <taxon>Magnoliopsida</taxon>
        <taxon>Liliopsida</taxon>
        <taxon>Poales</taxon>
        <taxon>Poaceae</taxon>
        <taxon>PACMAD clade</taxon>
        <taxon>Chloridoideae</taxon>
        <taxon>Cynodonteae</taxon>
        <taxon>Eleusininae</taxon>
        <taxon>Eleusine</taxon>
    </lineage>
</organism>
<sequence length="80" mass="8955">MLGCVHGSKHPQLGRPRPGAAVERPSEVITVERFSRRGPHRRRQRGDHTAAWWPETATVPASPVRAALQITFVRRPDNAN</sequence>
<dbReference type="AlphaFoldDB" id="A0AAV5BWQ7"/>
<evidence type="ECO:0000313" key="2">
    <source>
        <dbReference type="EMBL" id="GJM90397.1"/>
    </source>
</evidence>
<feature type="region of interest" description="Disordered" evidence="1">
    <location>
        <begin position="1"/>
        <end position="48"/>
    </location>
</feature>
<feature type="compositionally biased region" description="Basic residues" evidence="1">
    <location>
        <begin position="36"/>
        <end position="45"/>
    </location>
</feature>
<dbReference type="Proteomes" id="UP001054889">
    <property type="component" value="Unassembled WGS sequence"/>
</dbReference>
<keyword evidence="3" id="KW-1185">Reference proteome</keyword>
<evidence type="ECO:0000256" key="1">
    <source>
        <dbReference type="SAM" id="MobiDB-lite"/>
    </source>
</evidence>
<accession>A0AAV5BWQ7</accession>
<dbReference type="EMBL" id="BQKI01000003">
    <property type="protein sequence ID" value="GJM90397.1"/>
    <property type="molecule type" value="Genomic_DNA"/>
</dbReference>